<name>A0A0S7BJS0_9CHLR</name>
<evidence type="ECO:0000256" key="5">
    <source>
        <dbReference type="ARBA" id="ARBA00022989"/>
    </source>
</evidence>
<accession>A0A0S7BJS0</accession>
<evidence type="ECO:0000313" key="9">
    <source>
        <dbReference type="EMBL" id="GAP14434.1"/>
    </source>
</evidence>
<dbReference type="SUPFAM" id="SSF160964">
    <property type="entry name" value="MalF N-terminal region-like"/>
    <property type="match status" value="1"/>
</dbReference>
<dbReference type="Pfam" id="PF00528">
    <property type="entry name" value="BPD_transp_1"/>
    <property type="match status" value="1"/>
</dbReference>
<dbReference type="PANTHER" id="PTHR30193:SF41">
    <property type="entry name" value="DIACETYLCHITOBIOSE UPTAKE SYSTEM PERMEASE PROTEIN NGCF"/>
    <property type="match status" value="1"/>
</dbReference>
<comment type="similarity">
    <text evidence="7">Belongs to the binding-protein-dependent transport system permease family.</text>
</comment>
<keyword evidence="4 7" id="KW-0812">Transmembrane</keyword>
<keyword evidence="10" id="KW-1185">Reference proteome</keyword>
<feature type="transmembrane region" description="Helical" evidence="7">
    <location>
        <begin position="267"/>
        <end position="289"/>
    </location>
</feature>
<dbReference type="Gene3D" id="1.10.3720.10">
    <property type="entry name" value="MetI-like"/>
    <property type="match status" value="1"/>
</dbReference>
<dbReference type="OrthoDB" id="9778687at2"/>
<evidence type="ECO:0000259" key="8">
    <source>
        <dbReference type="PROSITE" id="PS50928"/>
    </source>
</evidence>
<dbReference type="SUPFAM" id="SSF161098">
    <property type="entry name" value="MetI-like"/>
    <property type="match status" value="1"/>
</dbReference>
<keyword evidence="6 7" id="KW-0472">Membrane</keyword>
<dbReference type="STRING" id="360412.LARV_02203"/>
<feature type="transmembrane region" description="Helical" evidence="7">
    <location>
        <begin position="29"/>
        <end position="50"/>
    </location>
</feature>
<proteinExistence type="inferred from homology"/>
<feature type="transmembrane region" description="Helical" evidence="7">
    <location>
        <begin position="314"/>
        <end position="335"/>
    </location>
</feature>
<keyword evidence="3" id="KW-1003">Cell membrane</keyword>
<dbReference type="GO" id="GO:0055085">
    <property type="term" value="P:transmembrane transport"/>
    <property type="evidence" value="ECO:0007669"/>
    <property type="project" value="InterPro"/>
</dbReference>
<gene>
    <name evidence="9" type="ORF">LARV_02203</name>
</gene>
<organism evidence="9">
    <name type="scientific">Longilinea arvoryzae</name>
    <dbReference type="NCBI Taxonomy" id="360412"/>
    <lineage>
        <taxon>Bacteria</taxon>
        <taxon>Bacillati</taxon>
        <taxon>Chloroflexota</taxon>
        <taxon>Anaerolineae</taxon>
        <taxon>Anaerolineales</taxon>
        <taxon>Anaerolineaceae</taxon>
        <taxon>Longilinea</taxon>
    </lineage>
</organism>
<sequence>MELPIDFRKGKGPSRGAEFSKGVKKSLTAWAYIAPAGLLMAIITFLPQAYQIWMAFTDYGIRNLRFNLLNPETAKFAPNIVGLANFVDILTNNIAIQNYDFWRLLLFNIVWTISNLVFHVSLGVLIALALNSKKLIGRRVYRALFVLPWAIPGYIAALTWRNMFDDRFGAINQLIGVINNWVGTSLPTNTQWLTNAVPPIGGILSFLPLAFYCLLVTNIWLGWPFMMVVATGALQSIPSELYEAAEMDGATGLQKFWSVTVPMIRPAMVPAIMLGTIWTFNNFNVIYFITQGGPFGETQILVTQAFNLVYNQRLYGVAAAFSIVVFCVLFIITMINNRITKATEAYNA</sequence>
<dbReference type="PANTHER" id="PTHR30193">
    <property type="entry name" value="ABC TRANSPORTER PERMEASE PROTEIN"/>
    <property type="match status" value="1"/>
</dbReference>
<comment type="subcellular location">
    <subcellularLocation>
        <location evidence="1 7">Cell membrane</location>
        <topology evidence="1 7">Multi-pass membrane protein</topology>
    </subcellularLocation>
</comment>
<protein>
    <submittedName>
        <fullName evidence="9">Carbohydrate ABC transporter membrane protein 1, CUT1 family</fullName>
    </submittedName>
</protein>
<keyword evidence="5 7" id="KW-1133">Transmembrane helix</keyword>
<dbReference type="CDD" id="cd06261">
    <property type="entry name" value="TM_PBP2"/>
    <property type="match status" value="1"/>
</dbReference>
<dbReference type="GO" id="GO:0005886">
    <property type="term" value="C:plasma membrane"/>
    <property type="evidence" value="ECO:0007669"/>
    <property type="project" value="UniProtKB-SubCell"/>
</dbReference>
<feature type="transmembrane region" description="Helical" evidence="7">
    <location>
        <begin position="109"/>
        <end position="128"/>
    </location>
</feature>
<feature type="domain" description="ABC transmembrane type-1" evidence="8">
    <location>
        <begin position="105"/>
        <end position="336"/>
    </location>
</feature>
<feature type="transmembrane region" description="Helical" evidence="7">
    <location>
        <begin position="200"/>
        <end position="221"/>
    </location>
</feature>
<dbReference type="EMBL" id="DF967972">
    <property type="protein sequence ID" value="GAP14434.1"/>
    <property type="molecule type" value="Genomic_DNA"/>
</dbReference>
<evidence type="ECO:0000256" key="2">
    <source>
        <dbReference type="ARBA" id="ARBA00022448"/>
    </source>
</evidence>
<dbReference type="PROSITE" id="PS50928">
    <property type="entry name" value="ABC_TM1"/>
    <property type="match status" value="1"/>
</dbReference>
<dbReference type="InterPro" id="IPR051393">
    <property type="entry name" value="ABC_transporter_permease"/>
</dbReference>
<evidence type="ECO:0000256" key="3">
    <source>
        <dbReference type="ARBA" id="ARBA00022475"/>
    </source>
</evidence>
<evidence type="ECO:0000256" key="6">
    <source>
        <dbReference type="ARBA" id="ARBA00023136"/>
    </source>
</evidence>
<evidence type="ECO:0000256" key="7">
    <source>
        <dbReference type="RuleBase" id="RU363032"/>
    </source>
</evidence>
<feature type="transmembrane region" description="Helical" evidence="7">
    <location>
        <begin position="140"/>
        <end position="160"/>
    </location>
</feature>
<evidence type="ECO:0000256" key="4">
    <source>
        <dbReference type="ARBA" id="ARBA00022692"/>
    </source>
</evidence>
<dbReference type="InterPro" id="IPR035906">
    <property type="entry name" value="MetI-like_sf"/>
</dbReference>
<dbReference type="AlphaFoldDB" id="A0A0S7BJS0"/>
<dbReference type="RefSeq" id="WP_075073694.1">
    <property type="nucleotide sequence ID" value="NZ_DF967972.1"/>
</dbReference>
<reference evidence="9" key="1">
    <citation type="submission" date="2015-07" db="EMBL/GenBank/DDBJ databases">
        <title>Draft Genome Sequences of Anaerolinea thermolimosa IMO-1, Bellilinea caldifistulae GOMI-1, Leptolinea tardivitalis YMTK-2, Levilinea saccharolytica KIBI-1,Longilinea arvoryzae KOME-1, Previously Described as Members of the Anaerolineaceae (Chloroflexi).</title>
        <authorList>
            <person name="Sekiguchi Y."/>
            <person name="Ohashi A."/>
            <person name="Matsuura N."/>
            <person name="Tourlousse M.D."/>
        </authorList>
    </citation>
    <scope>NUCLEOTIDE SEQUENCE [LARGE SCALE GENOMIC DNA]</scope>
    <source>
        <strain evidence="9">KOME-1</strain>
    </source>
</reference>
<dbReference type="InterPro" id="IPR000515">
    <property type="entry name" value="MetI-like"/>
</dbReference>
<dbReference type="Proteomes" id="UP000055060">
    <property type="component" value="Unassembled WGS sequence"/>
</dbReference>
<evidence type="ECO:0000256" key="1">
    <source>
        <dbReference type="ARBA" id="ARBA00004651"/>
    </source>
</evidence>
<evidence type="ECO:0000313" key="10">
    <source>
        <dbReference type="Proteomes" id="UP000055060"/>
    </source>
</evidence>
<keyword evidence="2 7" id="KW-0813">Transport</keyword>